<proteinExistence type="predicted"/>
<sequence>MIAIDLARELSRAGLRWHPRTGDRFTIDQPELVGEIFTLSEMTVEAHTYPTGTVLGFNGTTEWALDSVSLAETLWLPREDQLRSLLGATFRSLSAEDGVFRVRTDPPRTPAEEFVAAEAADAYARALLSLIRRAA</sequence>
<comment type="caution">
    <text evidence="1">The sequence shown here is derived from an EMBL/GenBank/DDBJ whole genome shotgun (WGS) entry which is preliminary data.</text>
</comment>
<gene>
    <name evidence="1" type="ORF">PU560_06135</name>
</gene>
<accession>A0ABT5TXQ2</accession>
<evidence type="ECO:0000313" key="2">
    <source>
        <dbReference type="Proteomes" id="UP001165561"/>
    </source>
</evidence>
<evidence type="ECO:0000313" key="1">
    <source>
        <dbReference type="EMBL" id="MDD9206049.1"/>
    </source>
</evidence>
<reference evidence="1" key="1">
    <citation type="submission" date="2023-02" db="EMBL/GenBank/DDBJ databases">
        <title>Georgenia sp.10Sc9-8, isolated from a soil sample collected from the Taklamakan desert.</title>
        <authorList>
            <person name="Liu S."/>
        </authorList>
    </citation>
    <scope>NUCLEOTIDE SEQUENCE</scope>
    <source>
        <strain evidence="1">10Sc9-8</strain>
    </source>
</reference>
<protein>
    <submittedName>
        <fullName evidence="1">Pilus assembly protein CpaE</fullName>
    </submittedName>
</protein>
<keyword evidence="2" id="KW-1185">Reference proteome</keyword>
<dbReference type="Proteomes" id="UP001165561">
    <property type="component" value="Unassembled WGS sequence"/>
</dbReference>
<dbReference type="EMBL" id="JARACI010000761">
    <property type="protein sequence ID" value="MDD9206049.1"/>
    <property type="molecule type" value="Genomic_DNA"/>
</dbReference>
<name>A0ABT5TXQ2_9MICO</name>
<organism evidence="1 2">
    <name type="scientific">Georgenia halotolerans</name>
    <dbReference type="NCBI Taxonomy" id="3028317"/>
    <lineage>
        <taxon>Bacteria</taxon>
        <taxon>Bacillati</taxon>
        <taxon>Actinomycetota</taxon>
        <taxon>Actinomycetes</taxon>
        <taxon>Micrococcales</taxon>
        <taxon>Bogoriellaceae</taxon>
        <taxon>Georgenia</taxon>
    </lineage>
</organism>